<dbReference type="Pfam" id="PF02752">
    <property type="entry name" value="Arrestin_C"/>
    <property type="match status" value="1"/>
</dbReference>
<gene>
    <name evidence="3" type="ORF">JYZ213_LOCUS12007</name>
</gene>
<dbReference type="GO" id="GO:0015031">
    <property type="term" value="P:protein transport"/>
    <property type="evidence" value="ECO:0007669"/>
    <property type="project" value="TreeGrafter"/>
</dbReference>
<evidence type="ECO:0000313" key="3">
    <source>
        <dbReference type="EMBL" id="CAF0928126.1"/>
    </source>
</evidence>
<feature type="domain" description="Arrestin C-terminal-like" evidence="2">
    <location>
        <begin position="171"/>
        <end position="305"/>
    </location>
</feature>
<dbReference type="PANTHER" id="PTHR11188">
    <property type="entry name" value="ARRESTIN DOMAIN CONTAINING PROTEIN"/>
    <property type="match status" value="1"/>
</dbReference>
<dbReference type="Pfam" id="PF00339">
    <property type="entry name" value="Arrestin_N"/>
    <property type="match status" value="1"/>
</dbReference>
<reference evidence="3" key="1">
    <citation type="submission" date="2021-02" db="EMBL/GenBank/DDBJ databases">
        <authorList>
            <person name="Nowell W R."/>
        </authorList>
    </citation>
    <scope>NUCLEOTIDE SEQUENCE</scope>
</reference>
<dbReference type="AlphaFoldDB" id="A0A814BGU1"/>
<organism evidence="3 4">
    <name type="scientific">Adineta steineri</name>
    <dbReference type="NCBI Taxonomy" id="433720"/>
    <lineage>
        <taxon>Eukaryota</taxon>
        <taxon>Metazoa</taxon>
        <taxon>Spiralia</taxon>
        <taxon>Gnathifera</taxon>
        <taxon>Rotifera</taxon>
        <taxon>Eurotatoria</taxon>
        <taxon>Bdelloidea</taxon>
        <taxon>Adinetida</taxon>
        <taxon>Adinetidae</taxon>
        <taxon>Adineta</taxon>
    </lineage>
</organism>
<dbReference type="InterPro" id="IPR011022">
    <property type="entry name" value="Arrestin_C-like"/>
</dbReference>
<dbReference type="Gene3D" id="2.60.40.640">
    <property type="match status" value="2"/>
</dbReference>
<dbReference type="InterPro" id="IPR014756">
    <property type="entry name" value="Ig_E-set"/>
</dbReference>
<evidence type="ECO:0000256" key="1">
    <source>
        <dbReference type="ARBA" id="ARBA00005298"/>
    </source>
</evidence>
<evidence type="ECO:0000259" key="2">
    <source>
        <dbReference type="SMART" id="SM01017"/>
    </source>
</evidence>
<evidence type="ECO:0000313" key="4">
    <source>
        <dbReference type="Proteomes" id="UP000663845"/>
    </source>
</evidence>
<protein>
    <recommendedName>
        <fullName evidence="2">Arrestin C-terminal-like domain-containing protein</fullName>
    </recommendedName>
</protein>
<proteinExistence type="inferred from homology"/>
<dbReference type="Proteomes" id="UP000663845">
    <property type="component" value="Unassembled WGS sequence"/>
</dbReference>
<accession>A0A814BGU1</accession>
<comment type="similarity">
    <text evidence="1">Belongs to the arrestin family.</text>
</comment>
<name>A0A814BGU1_9BILA</name>
<dbReference type="SMART" id="SM01017">
    <property type="entry name" value="Arrestin_C"/>
    <property type="match status" value="1"/>
</dbReference>
<sequence length="322" mass="37036">MGSGFSELAENISLQFDKTGQFIYQTDEILSGTVKFFNDGKSELKLKSIFIELVGEIVYYRTRGSGTSRRASMQVETFFIERQMIRTVEKGDSFILESGNYTWPFSLSLVASLPSTLEQARHEGPYLRYVVRIQLIQSEWHKKNIQKACFITVQSVLSPIPMIESKDDNKNEKSVHLHAILLNNIVVAGKKLILRIDLHNQNRALINRISFTLIQQRLLGSAVKEELTLLKQNLNGIHDFQDENLHDKFEFRLLEKMAPSCSYIPEWSNRKPITVRYKVHLEAHVHGLCRNIHLRLPLTIINAKQQTNNDILSPPSYEKISP</sequence>
<dbReference type="SUPFAM" id="SSF81296">
    <property type="entry name" value="E set domains"/>
    <property type="match status" value="2"/>
</dbReference>
<comment type="caution">
    <text evidence="3">The sequence shown here is derived from an EMBL/GenBank/DDBJ whole genome shotgun (WGS) entry which is preliminary data.</text>
</comment>
<dbReference type="InterPro" id="IPR014752">
    <property type="entry name" value="Arrestin-like_C"/>
</dbReference>
<dbReference type="GO" id="GO:0005737">
    <property type="term" value="C:cytoplasm"/>
    <property type="evidence" value="ECO:0007669"/>
    <property type="project" value="TreeGrafter"/>
</dbReference>
<dbReference type="InterPro" id="IPR011021">
    <property type="entry name" value="Arrestin-like_N"/>
</dbReference>
<dbReference type="InterPro" id="IPR050357">
    <property type="entry name" value="Arrestin_domain-protein"/>
</dbReference>
<dbReference type="PANTHER" id="PTHR11188:SF17">
    <property type="entry name" value="FI21816P1"/>
    <property type="match status" value="1"/>
</dbReference>
<dbReference type="EMBL" id="CAJNOG010000092">
    <property type="protein sequence ID" value="CAF0928126.1"/>
    <property type="molecule type" value="Genomic_DNA"/>
</dbReference>